<keyword evidence="1" id="KW-0175">Coiled coil</keyword>
<evidence type="ECO:0000313" key="5">
    <source>
        <dbReference type="Proteomes" id="UP000017836"/>
    </source>
</evidence>
<evidence type="ECO:0000256" key="3">
    <source>
        <dbReference type="SAM" id="Phobius"/>
    </source>
</evidence>
<feature type="transmembrane region" description="Helical" evidence="3">
    <location>
        <begin position="468"/>
        <end position="489"/>
    </location>
</feature>
<dbReference type="AlphaFoldDB" id="U5CR10"/>
<keyword evidence="3" id="KW-1133">Transmembrane helix</keyword>
<name>U5CR10_AMBTC</name>
<dbReference type="OrthoDB" id="2018951at2759"/>
<sequence>MEFIPQTNGLFLIFLFFSVIFLSISSLYVTSSEEIPSSIDHQDQHATQLQRLETLIQSLNETISRLEISVLECSRNKAKLLKPEGNEERSLERLKTGIVVTKNKPSWSEKFEFLSAIKLEHEPTCINVLPFDDYQGFSKYVAVGDELGRVYVFLSNGDVLMEFQTLSNSSVTSMLSYMSFNKNESLLVTGHSDGSILVHRVWEAINGVPFTAEDLHFIRIAHLGTLVLAIKNDPFDALERISVLEVHQIGRMRYILGCDLRGKIKVFRENGSLYGVAMAPSRPIAFIRQRLLFLTETGSGSLDLRTMTIRTGECDGLNRSLAKTYVFDASERSKAYGFTSEGDLIHVVLLGDILNFKCMVKARRKFELGGILEVQVIKGFLLVVNEEKVFVYNASSRYHVRAGSLRPLFYAKIDEILSEFATAPSLPGGDRRPLVASNRERLLVLGLGSGYIAMYRSNLPIYKAEYDAMLWSTPVLLFILFLIGLWHFFGKKKEAFALWSSDDAFGVGGGSLGLGGRSFGDSSRPGLRELRDPIGGPSLRYKSPSQYPVSQPGYGDRGSVPYISGSTEPNFRTGGELNFRSQNLDATAFSKRRESLAQHTKEL</sequence>
<proteinExistence type="predicted"/>
<keyword evidence="3" id="KW-0812">Transmembrane</keyword>
<dbReference type="SUPFAM" id="SSF50978">
    <property type="entry name" value="WD40 repeat-like"/>
    <property type="match status" value="1"/>
</dbReference>
<dbReference type="InterPro" id="IPR015943">
    <property type="entry name" value="WD40/YVTN_repeat-like_dom_sf"/>
</dbReference>
<dbReference type="PANTHER" id="PTHR35464">
    <property type="entry name" value="OS06G0115200 PROTEIN"/>
    <property type="match status" value="1"/>
</dbReference>
<evidence type="ECO:0000256" key="1">
    <source>
        <dbReference type="SAM" id="Coils"/>
    </source>
</evidence>
<evidence type="ECO:0000313" key="4">
    <source>
        <dbReference type="EMBL" id="ERN15631.1"/>
    </source>
</evidence>
<keyword evidence="5" id="KW-1185">Reference proteome</keyword>
<protein>
    <submittedName>
        <fullName evidence="4">Uncharacterized protein</fullName>
    </submittedName>
</protein>
<dbReference type="OMA" id="TQYYGRV"/>
<dbReference type="InterPro" id="IPR045288">
    <property type="entry name" value="At1g75140-like"/>
</dbReference>
<dbReference type="Gramene" id="ERN15631">
    <property type="protein sequence ID" value="ERN15631"/>
    <property type="gene ID" value="AMTR_s00048p00191750"/>
</dbReference>
<dbReference type="HOGENOM" id="CLU_027388_0_0_1"/>
<dbReference type="PANTHER" id="PTHR35464:SF1">
    <property type="entry name" value="OS06G0115200 PROTEIN"/>
    <property type="match status" value="1"/>
</dbReference>
<accession>U5CR10</accession>
<feature type="region of interest" description="Disordered" evidence="2">
    <location>
        <begin position="533"/>
        <end position="577"/>
    </location>
</feature>
<feature type="transmembrane region" description="Helical" evidence="3">
    <location>
        <begin position="12"/>
        <end position="29"/>
    </location>
</feature>
<dbReference type="EMBL" id="KI392502">
    <property type="protein sequence ID" value="ERN15631.1"/>
    <property type="molecule type" value="Genomic_DNA"/>
</dbReference>
<reference evidence="5" key="1">
    <citation type="journal article" date="2013" name="Science">
        <title>The Amborella genome and the evolution of flowering plants.</title>
        <authorList>
            <consortium name="Amborella Genome Project"/>
        </authorList>
    </citation>
    <scope>NUCLEOTIDE SEQUENCE [LARGE SCALE GENOMIC DNA]</scope>
</reference>
<feature type="coiled-coil region" evidence="1">
    <location>
        <begin position="42"/>
        <end position="69"/>
    </location>
</feature>
<evidence type="ECO:0000256" key="2">
    <source>
        <dbReference type="SAM" id="MobiDB-lite"/>
    </source>
</evidence>
<dbReference type="Gene3D" id="2.130.10.10">
    <property type="entry name" value="YVTN repeat-like/Quinoprotein amine dehydrogenase"/>
    <property type="match status" value="1"/>
</dbReference>
<gene>
    <name evidence="4" type="ORF">AMTR_s00048p00191750</name>
</gene>
<organism evidence="4 5">
    <name type="scientific">Amborella trichopoda</name>
    <dbReference type="NCBI Taxonomy" id="13333"/>
    <lineage>
        <taxon>Eukaryota</taxon>
        <taxon>Viridiplantae</taxon>
        <taxon>Streptophyta</taxon>
        <taxon>Embryophyta</taxon>
        <taxon>Tracheophyta</taxon>
        <taxon>Spermatophyta</taxon>
        <taxon>Magnoliopsida</taxon>
        <taxon>Amborellales</taxon>
        <taxon>Amborellaceae</taxon>
        <taxon>Amborella</taxon>
    </lineage>
</organism>
<dbReference type="Proteomes" id="UP000017836">
    <property type="component" value="Unassembled WGS sequence"/>
</dbReference>
<dbReference type="InterPro" id="IPR036322">
    <property type="entry name" value="WD40_repeat_dom_sf"/>
</dbReference>
<dbReference type="KEGG" id="atr:18443922"/>
<keyword evidence="3" id="KW-0472">Membrane</keyword>
<dbReference type="eggNOG" id="ENOG502QQN0">
    <property type="taxonomic scope" value="Eukaryota"/>
</dbReference>